<dbReference type="EMBL" id="JBGMDY010000003">
    <property type="protein sequence ID" value="KAL2341678.1"/>
    <property type="molecule type" value="Genomic_DNA"/>
</dbReference>
<evidence type="ECO:0000313" key="2">
    <source>
        <dbReference type="EMBL" id="KAL2341678.1"/>
    </source>
</evidence>
<sequence length="98" mass="10979">MVVFKLQLLGEICTQTSIGNYIFCTSNNLSICLSYSQLCELSFHRTRHLRNPYNESLPVKEEFAKIFSQVKSEAASCGGGSECSPLDPNVEEKIRNQS</sequence>
<gene>
    <name evidence="2" type="ORF">Fmac_009618</name>
</gene>
<comment type="caution">
    <text evidence="2">The sequence shown here is derived from an EMBL/GenBank/DDBJ whole genome shotgun (WGS) entry which is preliminary data.</text>
</comment>
<proteinExistence type="predicted"/>
<protein>
    <submittedName>
        <fullName evidence="2">Uncharacterized protein</fullName>
    </submittedName>
</protein>
<feature type="region of interest" description="Disordered" evidence="1">
    <location>
        <begin position="75"/>
        <end position="98"/>
    </location>
</feature>
<name>A0ABD1N0V6_9FABA</name>
<evidence type="ECO:0000313" key="3">
    <source>
        <dbReference type="Proteomes" id="UP001603857"/>
    </source>
</evidence>
<reference evidence="2 3" key="1">
    <citation type="submission" date="2024-08" db="EMBL/GenBank/DDBJ databases">
        <title>Insights into the chromosomal genome structure of Flemingia macrophylla.</title>
        <authorList>
            <person name="Ding Y."/>
            <person name="Zhao Y."/>
            <person name="Bi W."/>
            <person name="Wu M."/>
            <person name="Zhao G."/>
            <person name="Gong Y."/>
            <person name="Li W."/>
            <person name="Zhang P."/>
        </authorList>
    </citation>
    <scope>NUCLEOTIDE SEQUENCE [LARGE SCALE GENOMIC DNA]</scope>
    <source>
        <strain evidence="2">DYQJB</strain>
        <tissue evidence="2">Leaf</tissue>
    </source>
</reference>
<keyword evidence="3" id="KW-1185">Reference proteome</keyword>
<organism evidence="2 3">
    <name type="scientific">Flemingia macrophylla</name>
    <dbReference type="NCBI Taxonomy" id="520843"/>
    <lineage>
        <taxon>Eukaryota</taxon>
        <taxon>Viridiplantae</taxon>
        <taxon>Streptophyta</taxon>
        <taxon>Embryophyta</taxon>
        <taxon>Tracheophyta</taxon>
        <taxon>Spermatophyta</taxon>
        <taxon>Magnoliopsida</taxon>
        <taxon>eudicotyledons</taxon>
        <taxon>Gunneridae</taxon>
        <taxon>Pentapetalae</taxon>
        <taxon>rosids</taxon>
        <taxon>fabids</taxon>
        <taxon>Fabales</taxon>
        <taxon>Fabaceae</taxon>
        <taxon>Papilionoideae</taxon>
        <taxon>50 kb inversion clade</taxon>
        <taxon>NPAAA clade</taxon>
        <taxon>indigoferoid/millettioid clade</taxon>
        <taxon>Phaseoleae</taxon>
        <taxon>Flemingia</taxon>
    </lineage>
</organism>
<evidence type="ECO:0000256" key="1">
    <source>
        <dbReference type="SAM" id="MobiDB-lite"/>
    </source>
</evidence>
<dbReference type="Proteomes" id="UP001603857">
    <property type="component" value="Unassembled WGS sequence"/>
</dbReference>
<accession>A0ABD1N0V6</accession>
<dbReference type="AlphaFoldDB" id="A0ABD1N0V6"/>